<dbReference type="EMBL" id="JAVREJ010000149">
    <property type="protein sequence ID" value="MDT0354139.1"/>
    <property type="molecule type" value="Genomic_DNA"/>
</dbReference>
<dbReference type="Proteomes" id="UP001183202">
    <property type="component" value="Unassembled WGS sequence"/>
</dbReference>
<comment type="caution">
    <text evidence="1">The sequence shown here is derived from an EMBL/GenBank/DDBJ whole genome shotgun (WGS) entry which is preliminary data.</text>
</comment>
<keyword evidence="2" id="KW-1185">Reference proteome</keyword>
<evidence type="ECO:0000313" key="1">
    <source>
        <dbReference type="EMBL" id="MDT0354139.1"/>
    </source>
</evidence>
<feature type="non-terminal residue" evidence="1">
    <location>
        <position position="81"/>
    </location>
</feature>
<reference evidence="2" key="1">
    <citation type="submission" date="2023-07" db="EMBL/GenBank/DDBJ databases">
        <title>30 novel species of actinomycetes from the DSMZ collection.</title>
        <authorList>
            <person name="Nouioui I."/>
        </authorList>
    </citation>
    <scope>NUCLEOTIDE SEQUENCE [LARGE SCALE GENOMIC DNA]</scope>
    <source>
        <strain evidence="2">DSM 45834</strain>
    </source>
</reference>
<accession>A0ABU2NJR3</accession>
<evidence type="ECO:0000313" key="2">
    <source>
        <dbReference type="Proteomes" id="UP001183202"/>
    </source>
</evidence>
<organism evidence="1 2">
    <name type="scientific">Pseudonocardia charpentierae</name>
    <dbReference type="NCBI Taxonomy" id="3075545"/>
    <lineage>
        <taxon>Bacteria</taxon>
        <taxon>Bacillati</taxon>
        <taxon>Actinomycetota</taxon>
        <taxon>Actinomycetes</taxon>
        <taxon>Pseudonocardiales</taxon>
        <taxon>Pseudonocardiaceae</taxon>
        <taxon>Pseudonocardia</taxon>
    </lineage>
</organism>
<feature type="non-terminal residue" evidence="1">
    <location>
        <position position="1"/>
    </location>
</feature>
<gene>
    <name evidence="1" type="ORF">RM445_32235</name>
</gene>
<sequence>LLALVAGQDVEPVEGSDGTDGRWRIARKVAPERVISTVDPEARHAHKTRAHHQDGYKAHVKVEPDTGLITGCALTPASGPE</sequence>
<protein>
    <submittedName>
        <fullName evidence="1">IS5/IS1182 family transposase</fullName>
    </submittedName>
</protein>
<proteinExistence type="predicted"/>
<name>A0ABU2NJR3_9PSEU</name>